<name>A0A140G791_9CAUD</name>
<sequence length="125" mass="14243">MTQLAEYFIGGHLDGQRRDFDDTLPPQIAAVDEKHGVIDVYVRQPIFDDHETRHWVVVESPEEMLNLRDFRQSHHGSRKVITVGELRAAVMALDAMGFPDDAPVRGKISWTGHLTEFSSSRDDKE</sequence>
<evidence type="ECO:0000313" key="1">
    <source>
        <dbReference type="EMBL" id="AMM44526.1"/>
    </source>
</evidence>
<dbReference type="Proteomes" id="UP000204546">
    <property type="component" value="Segment"/>
</dbReference>
<protein>
    <submittedName>
        <fullName evidence="1">Uncharacterized protein</fullName>
    </submittedName>
</protein>
<gene>
    <name evidence="1" type="primary">64</name>
    <name evidence="1" type="ORF">BARRETLEMON_64</name>
</gene>
<dbReference type="EMBL" id="KU647629">
    <property type="protein sequence ID" value="AMM44526.1"/>
    <property type="molecule type" value="Genomic_DNA"/>
</dbReference>
<organism evidence="1 2">
    <name type="scientific">Arthrobacter phage BarretLemon</name>
    <dbReference type="NCBI Taxonomy" id="1796994"/>
    <lineage>
        <taxon>Viruses</taxon>
        <taxon>Duplodnaviria</taxon>
        <taxon>Heunggongvirae</taxon>
        <taxon>Uroviricota</taxon>
        <taxon>Caudoviricetes</taxon>
        <taxon>Berryhillviridae</taxon>
        <taxon>Marthavirus</taxon>
        <taxon>Marthavirus barretlemon</taxon>
    </lineage>
</organism>
<dbReference type="OrthoDB" id="12934at10239"/>
<keyword evidence="2" id="KW-1185">Reference proteome</keyword>
<dbReference type="KEGG" id="vg:29125704"/>
<proteinExistence type="predicted"/>
<dbReference type="RefSeq" id="YP_009303133.1">
    <property type="nucleotide sequence ID" value="NC_031252.1"/>
</dbReference>
<dbReference type="GeneID" id="29125704"/>
<reference evidence="2" key="1">
    <citation type="submission" date="2016-02" db="EMBL/GenBank/DDBJ databases">
        <authorList>
            <person name="Wen L."/>
            <person name="He K."/>
            <person name="Yang H."/>
        </authorList>
    </citation>
    <scope>NUCLEOTIDE SEQUENCE [LARGE SCALE GENOMIC DNA]</scope>
</reference>
<evidence type="ECO:0000313" key="2">
    <source>
        <dbReference type="Proteomes" id="UP000204546"/>
    </source>
</evidence>
<accession>A0A140G791</accession>